<dbReference type="InterPro" id="IPR034001">
    <property type="entry name" value="ABCG_PDR_1"/>
</dbReference>
<dbReference type="RefSeq" id="XP_018211926.1">
    <property type="nucleotide sequence ID" value="XM_018353793.1"/>
</dbReference>
<organism evidence="10 11">
    <name type="scientific">Ogataea polymorpha</name>
    <dbReference type="NCBI Taxonomy" id="460523"/>
    <lineage>
        <taxon>Eukaryota</taxon>
        <taxon>Fungi</taxon>
        <taxon>Dikarya</taxon>
        <taxon>Ascomycota</taxon>
        <taxon>Saccharomycotina</taxon>
        <taxon>Pichiomycetes</taxon>
        <taxon>Pichiales</taxon>
        <taxon>Pichiaceae</taxon>
        <taxon>Ogataea</taxon>
    </lineage>
</organism>
<evidence type="ECO:0000256" key="3">
    <source>
        <dbReference type="ARBA" id="ARBA00022448"/>
    </source>
</evidence>
<dbReference type="PANTHER" id="PTHR19241">
    <property type="entry name" value="ATP-BINDING CASSETTE TRANSPORTER"/>
    <property type="match status" value="1"/>
</dbReference>
<dbReference type="InterPro" id="IPR010929">
    <property type="entry name" value="PDR_CDR_ABC"/>
</dbReference>
<dbReference type="GO" id="GO:1990961">
    <property type="term" value="P:xenobiotic detoxification by transmembrane export across the plasma membrane"/>
    <property type="evidence" value="ECO:0007669"/>
    <property type="project" value="InterPro"/>
</dbReference>
<reference evidence="10" key="2">
    <citation type="submission" date="2021-01" db="EMBL/GenBank/DDBJ databases">
        <authorList>
            <person name="Schikora-Tamarit M.A."/>
        </authorList>
    </citation>
    <scope>NUCLEOTIDE SEQUENCE</scope>
    <source>
        <strain evidence="10">NCAIM Y.01608</strain>
    </source>
</reference>
<dbReference type="PROSITE" id="PS50893">
    <property type="entry name" value="ABC_TRANSPORTER_2"/>
    <property type="match status" value="2"/>
</dbReference>
<dbReference type="InterPro" id="IPR003439">
    <property type="entry name" value="ABC_transporter-like_ATP-bd"/>
</dbReference>
<dbReference type="Pfam" id="PF01061">
    <property type="entry name" value="ABC2_membrane"/>
    <property type="match status" value="2"/>
</dbReference>
<evidence type="ECO:0000256" key="8">
    <source>
        <dbReference type="ARBA" id="ARBA00022989"/>
    </source>
</evidence>
<keyword evidence="4" id="KW-0812">Transmembrane</keyword>
<dbReference type="SMART" id="SM00382">
    <property type="entry name" value="AAA"/>
    <property type="match status" value="2"/>
</dbReference>
<sequence length="1499" mass="168401">MSTDSISVSADIDNHEAEVYEGFADAAENQVRELARELTHQSRASLSEFRSGGGDDLIRTLTSMSQVPGVEPTTADDPRLDPFSDSFDSKFWVKNARKLMQSDPDHYKPTSLGIAYKDLRVQGIASDADFQPTVLNLGLKMARDFYYDYFKRNDESRYFDILKPMDALMKPGTVTVVLGRPGAGCSTLLKTISSHTYGLKVDKESVISYDGLSVRDIKKHYRGEVVYSAETDVHFPQLTVGQTLQFAATMRTPDNRTPGVTREQYAKHMAQVYMATYGLSHTYNTKVGNEFIRGVSGGERKRVSIAEVSLCGANLQCWDNATRGLDSATALEFIRALKTSAMLLDTTSLIAIYQCSQSAYDLFDYVVLLYEGYQIYYGPGTEAKAYFERMGYECPPRQTTADYLTSITSPAERVAKKGWENKVPKTPKEFNDYWKASPEYKQLREEIDSYIQNAEAKNLKQEYRDAHVARQSKAARPSSPYTLSYGKQVRAIMTRNVWRTKGDPSITLFSIFGNSIMGLILSSLFYNLSKTTGSFYTRTAAMFFAVLFNGFSSMLEIMALFESREIVEKHKKFALYHPSADAFASVITELPTKLITAVAFNLVFYFMINFKREPGAFFFYFLINFMATLVMSGIFRSIGSFYRTLAESMTPSALLLLALVIYTGFVLPTPSMHGWSRWINYLDPVAYCFEALIANEFHGVTYKCSQFIPAYPNANGANRVCSAVSSIAGEDYVDGDRYIYESFRYKWDHRWRNFGIVVGFTIFFTALYLTLVENSKGALQKGEIIVFQRSTLNKLKKEHVSSSARDIEATPENEKPAGIQDDVGSSGGVAKLIAGKDIFHWRDVCYEVKIKSETRRILDHVDGWVKPGTLTALMGASGAGKTTLLDVLANRVTMGVVSGSMFVNGRLRDESFQRNTGYVQQQDLHLRTSTVREALRFSAYLRQGKDISKAEKDEYVENVINILEMNKYADAIVGVAGEGLNVEQRKRLTIGVELAAKPQLLLFLDEPTSGLDSQTAWSICQLMRKLADNGQAVLCTIHQPSAILLKEFDRLLFLAKGGKTVYFGDLGENCQTLIDYFEKYGAPKCPPDANPAEWMLEVIGAAPGSHALQDYHEVWLKSSERHAVREELKTMERELAKLPLSTLPNAQDEFASSLWLQYFLVTKRVFEQYWRTPSYIWNKVLLTVIASLFNGFSFFNAGTSIQGLQNQMLSIFMLSIILLTMVDQMLPQFVAQRSLYEVRERPSKTFSWVAFVLAQVTAEIPYNWICGTLAYFCWYYPVGLQKNAAAVNATAERGALSWLNMVAFFCFSSTLGQAAGAAIEVSDNAANLVSLLFTMSLNFCGALIVPTGFWVFMYRVSPITYWLGSILSTGVGGVNVKCAEKEYVHFPPPSGMTCGDYMSQYVSQAGGYILDESATDDCAFCPMKETNTFLKAMGIDFDNRWRDWGIFICYIAINIFFTVFLYWLFRVPKKSNRVKDESALKSKGEQQSAKSEEGSLVKE</sequence>
<evidence type="ECO:0000313" key="11">
    <source>
        <dbReference type="Proteomes" id="UP000788993"/>
    </source>
</evidence>
<dbReference type="NCBIfam" id="TIGR00956">
    <property type="entry name" value="3a01205"/>
    <property type="match status" value="1"/>
</dbReference>
<comment type="similarity">
    <text evidence="2">Belongs to the ABC transporter superfamily. ABCG family. PDR (TC 3.A.1.205) subfamily.</text>
</comment>
<evidence type="ECO:0000256" key="4">
    <source>
        <dbReference type="ARBA" id="ARBA00022692"/>
    </source>
</evidence>
<dbReference type="SUPFAM" id="SSF52540">
    <property type="entry name" value="P-loop containing nucleoside triphosphate hydrolases"/>
    <property type="match status" value="2"/>
</dbReference>
<evidence type="ECO:0000256" key="7">
    <source>
        <dbReference type="ARBA" id="ARBA00022840"/>
    </source>
</evidence>
<keyword evidence="11" id="KW-1185">Reference proteome</keyword>
<keyword evidence="6" id="KW-0547">Nucleotide-binding</keyword>
<keyword evidence="7" id="KW-0067">ATP-binding</keyword>
<dbReference type="InterPro" id="IPR027417">
    <property type="entry name" value="P-loop_NTPase"/>
</dbReference>
<dbReference type="Proteomes" id="UP000788993">
    <property type="component" value="Unassembled WGS sequence"/>
</dbReference>
<keyword evidence="5" id="KW-0677">Repeat</keyword>
<dbReference type="InterPro" id="IPR017871">
    <property type="entry name" value="ABC_transporter-like_CS"/>
</dbReference>
<dbReference type="Pfam" id="PF19055">
    <property type="entry name" value="ABC2_membrane_7"/>
    <property type="match status" value="1"/>
</dbReference>
<gene>
    <name evidence="10" type="ORF">OGATHE_002472</name>
</gene>
<proteinExistence type="inferred from homology"/>
<dbReference type="InterPro" id="IPR005285">
    <property type="entry name" value="Drug-R_PDR/CDR"/>
</dbReference>
<comment type="subcellular location">
    <subcellularLocation>
        <location evidence="1">Membrane</location>
        <topology evidence="1">Multi-pass membrane protein</topology>
    </subcellularLocation>
</comment>
<dbReference type="Pfam" id="PF06422">
    <property type="entry name" value="PDR_CDR"/>
    <property type="match status" value="1"/>
</dbReference>
<evidence type="ECO:0000313" key="10">
    <source>
        <dbReference type="EMBL" id="KAH3669660.1"/>
    </source>
</evidence>
<evidence type="ECO:0000256" key="2">
    <source>
        <dbReference type="ARBA" id="ARBA00006012"/>
    </source>
</evidence>
<evidence type="ECO:0000256" key="1">
    <source>
        <dbReference type="ARBA" id="ARBA00004141"/>
    </source>
</evidence>
<evidence type="ECO:0000256" key="6">
    <source>
        <dbReference type="ARBA" id="ARBA00022741"/>
    </source>
</evidence>
<dbReference type="InterPro" id="IPR003593">
    <property type="entry name" value="AAA+_ATPase"/>
</dbReference>
<dbReference type="InterPro" id="IPR013525">
    <property type="entry name" value="ABC2_TM"/>
</dbReference>
<accession>A0A1B7SKV1</accession>
<dbReference type="CDD" id="cd03232">
    <property type="entry name" value="ABCG_PDR_domain2"/>
    <property type="match status" value="1"/>
</dbReference>
<dbReference type="FunFam" id="3.40.50.300:FF:000054">
    <property type="entry name" value="ABC multidrug transporter atrF"/>
    <property type="match status" value="1"/>
</dbReference>
<dbReference type="EMBL" id="JAEUBD010000983">
    <property type="protein sequence ID" value="KAH3669660.1"/>
    <property type="molecule type" value="Genomic_DNA"/>
</dbReference>
<dbReference type="Pfam" id="PF14510">
    <property type="entry name" value="ABC_trans_N"/>
    <property type="match status" value="1"/>
</dbReference>
<dbReference type="InterPro" id="IPR029481">
    <property type="entry name" value="ABC_trans_N"/>
</dbReference>
<dbReference type="InterPro" id="IPR043926">
    <property type="entry name" value="ABCG_dom"/>
</dbReference>
<dbReference type="OrthoDB" id="245989at2759"/>
<dbReference type="Gene3D" id="3.40.50.300">
    <property type="entry name" value="P-loop containing nucleotide triphosphate hydrolases"/>
    <property type="match status" value="2"/>
</dbReference>
<dbReference type="GO" id="GO:0005524">
    <property type="term" value="F:ATP binding"/>
    <property type="evidence" value="ECO:0007669"/>
    <property type="project" value="UniProtKB-KW"/>
</dbReference>
<evidence type="ECO:0000256" key="9">
    <source>
        <dbReference type="ARBA" id="ARBA00023136"/>
    </source>
</evidence>
<reference evidence="10" key="1">
    <citation type="journal article" date="2021" name="Open Biol.">
        <title>Shared evolutionary footprints suggest mitochondrial oxidative damage underlies multiple complex I losses in fungi.</title>
        <authorList>
            <person name="Schikora-Tamarit M.A."/>
            <person name="Marcet-Houben M."/>
            <person name="Nosek J."/>
            <person name="Gabaldon T."/>
        </authorList>
    </citation>
    <scope>NUCLEOTIDE SEQUENCE</scope>
    <source>
        <strain evidence="10">NCAIM Y.01608</strain>
    </source>
</reference>
<keyword evidence="8" id="KW-1133">Transmembrane helix</keyword>
<dbReference type="GO" id="GO:0016887">
    <property type="term" value="F:ATP hydrolysis activity"/>
    <property type="evidence" value="ECO:0007669"/>
    <property type="project" value="InterPro"/>
</dbReference>
<dbReference type="GO" id="GO:0016020">
    <property type="term" value="C:membrane"/>
    <property type="evidence" value="ECO:0007669"/>
    <property type="project" value="UniProtKB-SubCell"/>
</dbReference>
<name>A0A1B7SKV1_9ASCO</name>
<dbReference type="CDD" id="cd03233">
    <property type="entry name" value="ABCG_PDR_domain1"/>
    <property type="match status" value="1"/>
</dbReference>
<keyword evidence="9" id="KW-0472">Membrane</keyword>
<dbReference type="InterPro" id="IPR034003">
    <property type="entry name" value="ABCG_PDR_2"/>
</dbReference>
<protein>
    <submittedName>
        <fullName evidence="10">Uncharacterized protein</fullName>
    </submittedName>
</protein>
<keyword evidence="3" id="KW-0813">Transport</keyword>
<comment type="caution">
    <text evidence="10">The sequence shown here is derived from an EMBL/GenBank/DDBJ whole genome shotgun (WGS) entry which is preliminary data.</text>
</comment>
<dbReference type="GO" id="GO:0140359">
    <property type="term" value="F:ABC-type transporter activity"/>
    <property type="evidence" value="ECO:0007669"/>
    <property type="project" value="InterPro"/>
</dbReference>
<dbReference type="Pfam" id="PF00005">
    <property type="entry name" value="ABC_tran"/>
    <property type="match status" value="2"/>
</dbReference>
<evidence type="ECO:0000256" key="5">
    <source>
        <dbReference type="ARBA" id="ARBA00022737"/>
    </source>
</evidence>
<dbReference type="PROSITE" id="PS00211">
    <property type="entry name" value="ABC_TRANSPORTER_1"/>
    <property type="match status" value="1"/>
</dbReference>